<reference evidence="1 2" key="1">
    <citation type="submission" date="2020-03" db="EMBL/GenBank/DDBJ databases">
        <title>Sphingomonas sp. nov., isolated from fish.</title>
        <authorList>
            <person name="Hyun D.-W."/>
            <person name="Bae J.-W."/>
        </authorList>
    </citation>
    <scope>NUCLEOTIDE SEQUENCE [LARGE SCALE GENOMIC DNA]</scope>
    <source>
        <strain evidence="1 2">HDW15B</strain>
    </source>
</reference>
<dbReference type="KEGG" id="spii:G7077_12705"/>
<keyword evidence="2" id="KW-1185">Reference proteome</keyword>
<evidence type="ECO:0000313" key="2">
    <source>
        <dbReference type="Proteomes" id="UP000503222"/>
    </source>
</evidence>
<organism evidence="1 2">
    <name type="scientific">Sphingomonas piscis</name>
    <dbReference type="NCBI Taxonomy" id="2714943"/>
    <lineage>
        <taxon>Bacteria</taxon>
        <taxon>Pseudomonadati</taxon>
        <taxon>Pseudomonadota</taxon>
        <taxon>Alphaproteobacteria</taxon>
        <taxon>Sphingomonadales</taxon>
        <taxon>Sphingomonadaceae</taxon>
        <taxon>Sphingomonas</taxon>
    </lineage>
</organism>
<dbReference type="Proteomes" id="UP000503222">
    <property type="component" value="Chromosome"/>
</dbReference>
<evidence type="ECO:0000313" key="1">
    <source>
        <dbReference type="EMBL" id="QIK79638.1"/>
    </source>
</evidence>
<dbReference type="EMBL" id="CP049869">
    <property type="protein sequence ID" value="QIK79638.1"/>
    <property type="molecule type" value="Genomic_DNA"/>
</dbReference>
<dbReference type="AlphaFoldDB" id="A0A6G7YSB5"/>
<sequence length="72" mass="7108">MLSFERRFTDPVLLHVVVGAEANHPSVGGLERRAAVGAAAHVSTFAGVVGAARDRAGVMANPGAVSGAGALG</sequence>
<name>A0A6G7YSB5_9SPHN</name>
<proteinExistence type="predicted"/>
<protein>
    <submittedName>
        <fullName evidence="1">Uncharacterized protein</fullName>
    </submittedName>
</protein>
<gene>
    <name evidence="1" type="ORF">G7077_12705</name>
</gene>
<accession>A0A6G7YSB5</accession>